<dbReference type="InterPro" id="IPR054352">
    <property type="entry name" value="ACT_Aspartokinase"/>
</dbReference>
<evidence type="ECO:0000256" key="4">
    <source>
        <dbReference type="ARBA" id="ARBA00022741"/>
    </source>
</evidence>
<feature type="binding site" evidence="8">
    <location>
        <position position="118"/>
    </location>
    <ligand>
        <name>substrate</name>
    </ligand>
</feature>
<comment type="pathway">
    <text evidence="10">Amino-acid biosynthesis; L-threonine biosynthesis; L-threonine from L-aspartate: step 1/5.</text>
</comment>
<feature type="binding site" evidence="8">
    <location>
        <begin position="2"/>
        <end position="5"/>
    </location>
    <ligand>
        <name>ATP</name>
        <dbReference type="ChEBI" id="CHEBI:30616"/>
    </ligand>
</feature>
<comment type="catalytic activity">
    <reaction evidence="7 9">
        <text>L-aspartate + ATP = 4-phospho-L-aspartate + ADP</text>
        <dbReference type="Rhea" id="RHEA:23776"/>
        <dbReference type="ChEBI" id="CHEBI:29991"/>
        <dbReference type="ChEBI" id="CHEBI:30616"/>
        <dbReference type="ChEBI" id="CHEBI:57535"/>
        <dbReference type="ChEBI" id="CHEBI:456216"/>
        <dbReference type="EC" id="2.7.2.4"/>
    </reaction>
</comment>
<keyword evidence="4 8" id="KW-0547">Nucleotide-binding</keyword>
<keyword evidence="3 9" id="KW-0808">Transferase</keyword>
<keyword evidence="5 9" id="KW-0418">Kinase</keyword>
<evidence type="ECO:0000256" key="2">
    <source>
        <dbReference type="ARBA" id="ARBA00010122"/>
    </source>
</evidence>
<comment type="caution">
    <text evidence="13">The sequence shown here is derived from an EMBL/GenBank/DDBJ whole genome shotgun (WGS) entry which is preliminary data.</text>
</comment>
<evidence type="ECO:0000256" key="6">
    <source>
        <dbReference type="ARBA" id="ARBA00022840"/>
    </source>
</evidence>
<dbReference type="GO" id="GO:0009088">
    <property type="term" value="P:threonine biosynthetic process"/>
    <property type="evidence" value="ECO:0007669"/>
    <property type="project" value="UniProtKB-UniPathway"/>
</dbReference>
<evidence type="ECO:0000256" key="1">
    <source>
        <dbReference type="ARBA" id="ARBA00004766"/>
    </source>
</evidence>
<dbReference type="Proteomes" id="UP000070224">
    <property type="component" value="Unassembled WGS sequence"/>
</dbReference>
<evidence type="ECO:0000259" key="11">
    <source>
        <dbReference type="Pfam" id="PF00696"/>
    </source>
</evidence>
<dbReference type="InterPro" id="IPR005260">
    <property type="entry name" value="Asp_kin_monofn"/>
</dbReference>
<dbReference type="InterPro" id="IPR036393">
    <property type="entry name" value="AceGlu_kinase-like_sf"/>
</dbReference>
<sequence>MKFGGTSVASAQRIAHVADLITATDEPKIVVLSAMAGTTNALVEIGHQLMAHHRHEALTILTKLKHKYEQETQLLFPDKHSYDRAWTLVNETFFFLEQLCYSDTFTLFDEKKILARGELLSTAMMLRHLEDRGVRAVGLPALEYMRTNKQAEPDEDYIQAHLSELIKRAPEGTQLFITEGYICRNAFGDIDNLQRGGSDYTATLIGAALEVDEIQIWTDIDGMHNNDPRIVDATSPVRRLHFEEASELAYFGAKILHPTCIQPAKRRHIPVRLLNTMAPDAPGTLISLDTDKDMIKAVAAKDNITMIRIRSNHQLSHWSFMGKVFALFEHHCIPIDMIASTEASISLTIERSTLPDDLRHSLQGLGSIDVEHDMTIVCVVGDMEWDNVGFEAQILNALSEIPVHMISYGGSDYNLTVLVEAADKRRTLLALSDHLFGSKDAKKGADK</sequence>
<dbReference type="EC" id="2.7.2.4" evidence="9"/>
<reference evidence="14" key="1">
    <citation type="submission" date="2016-01" db="EMBL/GenBank/DDBJ databases">
        <authorList>
            <person name="Mitreva M."/>
            <person name="Pepin K.H."/>
            <person name="Mihindukulasuriya K.A."/>
            <person name="Fulton R."/>
            <person name="Fronick C."/>
            <person name="O'Laughlin M."/>
            <person name="Miner T."/>
            <person name="Herter B."/>
            <person name="Rosa B.A."/>
            <person name="Cordes M."/>
            <person name="Tomlinson C."/>
            <person name="Wollam A."/>
            <person name="Palsikar V.B."/>
            <person name="Mardis E.R."/>
            <person name="Wilson R.K."/>
        </authorList>
    </citation>
    <scope>NUCLEOTIDE SEQUENCE [LARGE SCALE GENOMIC DNA]</scope>
    <source>
        <strain evidence="14">KA00683</strain>
    </source>
</reference>
<proteinExistence type="inferred from homology"/>
<dbReference type="InterPro" id="IPR001048">
    <property type="entry name" value="Asp/Glu/Uridylate_kinase"/>
</dbReference>
<evidence type="ECO:0000256" key="5">
    <source>
        <dbReference type="ARBA" id="ARBA00022777"/>
    </source>
</evidence>
<evidence type="ECO:0000256" key="8">
    <source>
        <dbReference type="PIRSR" id="PIRSR000726-1"/>
    </source>
</evidence>
<feature type="domain" description="Aspartokinase ACT" evidence="12">
    <location>
        <begin position="377"/>
        <end position="434"/>
    </location>
</feature>
<dbReference type="Gene3D" id="1.20.120.1320">
    <property type="entry name" value="Aspartokinase, catalytic domain"/>
    <property type="match status" value="1"/>
</dbReference>
<dbReference type="UniPathway" id="UPA00050">
    <property type="reaction ID" value="UER00461"/>
</dbReference>
<dbReference type="NCBIfam" id="TIGR00657">
    <property type="entry name" value="asp_kinases"/>
    <property type="match status" value="1"/>
</dbReference>
<dbReference type="UniPathway" id="UPA00051">
    <property type="reaction ID" value="UER00462"/>
</dbReference>
<dbReference type="GO" id="GO:0009090">
    <property type="term" value="P:homoserine biosynthetic process"/>
    <property type="evidence" value="ECO:0007669"/>
    <property type="project" value="TreeGrafter"/>
</dbReference>
<dbReference type="OrthoDB" id="9799110at2"/>
<dbReference type="GO" id="GO:0005829">
    <property type="term" value="C:cytosol"/>
    <property type="evidence" value="ECO:0007669"/>
    <property type="project" value="TreeGrafter"/>
</dbReference>
<organism evidence="13 14">
    <name type="scientific">Porphyromonas somerae</name>
    <dbReference type="NCBI Taxonomy" id="322095"/>
    <lineage>
        <taxon>Bacteria</taxon>
        <taxon>Pseudomonadati</taxon>
        <taxon>Bacteroidota</taxon>
        <taxon>Bacteroidia</taxon>
        <taxon>Bacteroidales</taxon>
        <taxon>Porphyromonadaceae</taxon>
        <taxon>Porphyromonas</taxon>
    </lineage>
</organism>
<dbReference type="GO" id="GO:0005524">
    <property type="term" value="F:ATP binding"/>
    <property type="evidence" value="ECO:0007669"/>
    <property type="project" value="UniProtKB-KW"/>
</dbReference>
<dbReference type="Gene3D" id="3.40.1160.10">
    <property type="entry name" value="Acetylglutamate kinase-like"/>
    <property type="match status" value="1"/>
</dbReference>
<feature type="binding site" evidence="8">
    <location>
        <position position="229"/>
    </location>
    <ligand>
        <name>ATP</name>
        <dbReference type="ChEBI" id="CHEBI:30616"/>
    </ligand>
</feature>
<gene>
    <name evidence="13" type="ORF">HMPREF3185_00647</name>
</gene>
<dbReference type="GO" id="GO:0009089">
    <property type="term" value="P:lysine biosynthetic process via diaminopimelate"/>
    <property type="evidence" value="ECO:0007669"/>
    <property type="project" value="UniProtKB-UniPathway"/>
</dbReference>
<protein>
    <recommendedName>
        <fullName evidence="9">Aspartokinase</fullName>
        <ecNumber evidence="9">2.7.2.4</ecNumber>
    </recommendedName>
</protein>
<comment type="similarity">
    <text evidence="2 9">Belongs to the aspartokinase family.</text>
</comment>
<dbReference type="Gene3D" id="3.30.70.260">
    <property type="match status" value="2"/>
</dbReference>
<dbReference type="PANTHER" id="PTHR21499:SF59">
    <property type="entry name" value="ASPARTOKINASE"/>
    <property type="match status" value="1"/>
</dbReference>
<evidence type="ECO:0000259" key="12">
    <source>
        <dbReference type="Pfam" id="PF22468"/>
    </source>
</evidence>
<evidence type="ECO:0000256" key="7">
    <source>
        <dbReference type="ARBA" id="ARBA00047872"/>
    </source>
</evidence>
<keyword evidence="10" id="KW-0028">Amino-acid biosynthesis</keyword>
<name>A0A134BAM2_9PORP</name>
<evidence type="ECO:0000256" key="3">
    <source>
        <dbReference type="ARBA" id="ARBA00022679"/>
    </source>
</evidence>
<evidence type="ECO:0000256" key="9">
    <source>
        <dbReference type="RuleBase" id="RU003448"/>
    </source>
</evidence>
<evidence type="ECO:0000256" key="10">
    <source>
        <dbReference type="RuleBase" id="RU004249"/>
    </source>
</evidence>
<keyword evidence="6 8" id="KW-0067">ATP-binding</keyword>
<comment type="pathway">
    <text evidence="10">Amino-acid biosynthesis; L-methionine biosynthesis via de novo pathway; L-homoserine from L-aspartate: step 1/3.</text>
</comment>
<dbReference type="EMBL" id="LSDK01000050">
    <property type="protein sequence ID" value="KXB76992.1"/>
    <property type="molecule type" value="Genomic_DNA"/>
</dbReference>
<dbReference type="InterPro" id="IPR045865">
    <property type="entry name" value="ACT-like_dom_sf"/>
</dbReference>
<keyword evidence="14" id="KW-1185">Reference proteome</keyword>
<evidence type="ECO:0000313" key="14">
    <source>
        <dbReference type="Proteomes" id="UP000070224"/>
    </source>
</evidence>
<accession>A0A134BAM2</accession>
<dbReference type="PATRIC" id="fig|322095.3.peg.640"/>
<feature type="binding site" evidence="8">
    <location>
        <begin position="218"/>
        <end position="219"/>
    </location>
    <ligand>
        <name>ATP</name>
        <dbReference type="ChEBI" id="CHEBI:30616"/>
    </ligand>
</feature>
<dbReference type="Pfam" id="PF22468">
    <property type="entry name" value="ACT_9"/>
    <property type="match status" value="1"/>
</dbReference>
<dbReference type="Pfam" id="PF00696">
    <property type="entry name" value="AA_kinase"/>
    <property type="match status" value="1"/>
</dbReference>
<feature type="domain" description="Aspartate/glutamate/uridylate kinase" evidence="11">
    <location>
        <begin position="1"/>
        <end position="275"/>
    </location>
</feature>
<comment type="pathway">
    <text evidence="1 10">Amino-acid biosynthesis; L-lysine biosynthesis via DAP pathway; (S)-tetrahydrodipicolinate from L-aspartate: step 1/4.</text>
</comment>
<dbReference type="GO" id="GO:0004072">
    <property type="term" value="F:aspartate kinase activity"/>
    <property type="evidence" value="ECO:0007669"/>
    <property type="project" value="UniProtKB-EC"/>
</dbReference>
<dbReference type="InterPro" id="IPR001341">
    <property type="entry name" value="Asp_kinase"/>
</dbReference>
<evidence type="ECO:0000313" key="13">
    <source>
        <dbReference type="EMBL" id="KXB76992.1"/>
    </source>
</evidence>
<dbReference type="PANTHER" id="PTHR21499">
    <property type="entry name" value="ASPARTATE KINASE"/>
    <property type="match status" value="1"/>
</dbReference>
<dbReference type="UniPathway" id="UPA00034">
    <property type="reaction ID" value="UER00015"/>
</dbReference>
<dbReference type="PIRSF" id="PIRSF000726">
    <property type="entry name" value="Asp_kin"/>
    <property type="match status" value="1"/>
</dbReference>
<feature type="binding site" evidence="8">
    <location>
        <position position="39"/>
    </location>
    <ligand>
        <name>substrate</name>
    </ligand>
</feature>
<dbReference type="InterPro" id="IPR042199">
    <property type="entry name" value="AsparK_Bifunc_asparK/hSer_DH"/>
</dbReference>
<dbReference type="SUPFAM" id="SSF55021">
    <property type="entry name" value="ACT-like"/>
    <property type="match status" value="2"/>
</dbReference>
<dbReference type="STRING" id="322095.HMPREF3185_00647"/>
<dbReference type="AlphaFoldDB" id="A0A134BAM2"/>
<dbReference type="SUPFAM" id="SSF53633">
    <property type="entry name" value="Carbamate kinase-like"/>
    <property type="match status" value="1"/>
</dbReference>